<dbReference type="Proteomes" id="UP001469553">
    <property type="component" value="Unassembled WGS sequence"/>
</dbReference>
<reference evidence="3 4" key="1">
    <citation type="submission" date="2021-06" db="EMBL/GenBank/DDBJ databases">
        <authorList>
            <person name="Palmer J.M."/>
        </authorList>
    </citation>
    <scope>NUCLEOTIDE SEQUENCE [LARGE SCALE GENOMIC DNA]</scope>
    <source>
        <strain evidence="3 4">AS_MEX2019</strain>
        <tissue evidence="3">Muscle</tissue>
    </source>
</reference>
<evidence type="ECO:0000256" key="2">
    <source>
        <dbReference type="SAM" id="Phobius"/>
    </source>
</evidence>
<organism evidence="3 4">
    <name type="scientific">Ameca splendens</name>
    <dbReference type="NCBI Taxonomy" id="208324"/>
    <lineage>
        <taxon>Eukaryota</taxon>
        <taxon>Metazoa</taxon>
        <taxon>Chordata</taxon>
        <taxon>Craniata</taxon>
        <taxon>Vertebrata</taxon>
        <taxon>Euteleostomi</taxon>
        <taxon>Actinopterygii</taxon>
        <taxon>Neopterygii</taxon>
        <taxon>Teleostei</taxon>
        <taxon>Neoteleostei</taxon>
        <taxon>Acanthomorphata</taxon>
        <taxon>Ovalentaria</taxon>
        <taxon>Atherinomorphae</taxon>
        <taxon>Cyprinodontiformes</taxon>
        <taxon>Goodeidae</taxon>
        <taxon>Ameca</taxon>
    </lineage>
</organism>
<keyword evidence="2" id="KW-0472">Membrane</keyword>
<evidence type="ECO:0000313" key="4">
    <source>
        <dbReference type="Proteomes" id="UP001469553"/>
    </source>
</evidence>
<evidence type="ECO:0000313" key="3">
    <source>
        <dbReference type="EMBL" id="MEQ2297235.1"/>
    </source>
</evidence>
<proteinExistence type="predicted"/>
<feature type="region of interest" description="Disordered" evidence="1">
    <location>
        <begin position="1"/>
        <end position="20"/>
    </location>
</feature>
<comment type="caution">
    <text evidence="3">The sequence shown here is derived from an EMBL/GenBank/DDBJ whole genome shotgun (WGS) entry which is preliminary data.</text>
</comment>
<keyword evidence="2" id="KW-0812">Transmembrane</keyword>
<gene>
    <name evidence="3" type="ORF">AMECASPLE_032720</name>
</gene>
<keyword evidence="4" id="KW-1185">Reference proteome</keyword>
<sequence>KPTMTPPPTSICSSSSSSPLDHVSLPLLPLYILLIVVILLLLTVLLVRCYVQRKHEVVEDEAEDEDLPYSDIFQTQLQPIRCRKDSDQASVYSAVRMEAITDEQINIRETEDDMKLREGDLCAVYASVRKGNITDGPNRTKELHLEPKVTFSSLLLPQCNQ</sequence>
<name>A0ABV0YTQ2_9TELE</name>
<dbReference type="EMBL" id="JAHRIP010041915">
    <property type="protein sequence ID" value="MEQ2297235.1"/>
    <property type="molecule type" value="Genomic_DNA"/>
</dbReference>
<accession>A0ABV0YTQ2</accession>
<feature type="non-terminal residue" evidence="3">
    <location>
        <position position="1"/>
    </location>
</feature>
<feature type="transmembrane region" description="Helical" evidence="2">
    <location>
        <begin position="28"/>
        <end position="47"/>
    </location>
</feature>
<evidence type="ECO:0000256" key="1">
    <source>
        <dbReference type="SAM" id="MobiDB-lite"/>
    </source>
</evidence>
<keyword evidence="2" id="KW-1133">Transmembrane helix</keyword>
<feature type="compositionally biased region" description="Low complexity" evidence="1">
    <location>
        <begin position="10"/>
        <end position="20"/>
    </location>
</feature>
<protein>
    <submittedName>
        <fullName evidence="3">Uncharacterized protein</fullName>
    </submittedName>
</protein>